<keyword evidence="9" id="KW-0175">Coiled coil</keyword>
<organism evidence="12 13">
    <name type="scientific">Thraustotheca clavata</name>
    <dbReference type="NCBI Taxonomy" id="74557"/>
    <lineage>
        <taxon>Eukaryota</taxon>
        <taxon>Sar</taxon>
        <taxon>Stramenopiles</taxon>
        <taxon>Oomycota</taxon>
        <taxon>Saprolegniomycetes</taxon>
        <taxon>Saprolegniales</taxon>
        <taxon>Achlyaceae</taxon>
        <taxon>Thraustotheca</taxon>
    </lineage>
</organism>
<protein>
    <recommendedName>
        <fullName evidence="1">proline--tRNA ligase</fullName>
        <ecNumber evidence="1">6.1.1.15</ecNumber>
    </recommendedName>
    <alternativeName>
        <fullName evidence="7">Prolyl-tRNA synthetase</fullName>
    </alternativeName>
</protein>
<dbReference type="Gene3D" id="3.90.960.10">
    <property type="entry name" value="YbaK/aminoacyl-tRNA synthetase-associated domain"/>
    <property type="match status" value="1"/>
</dbReference>
<evidence type="ECO:0000256" key="5">
    <source>
        <dbReference type="ARBA" id="ARBA00022917"/>
    </source>
</evidence>
<dbReference type="FunFam" id="3.30.110.30:FF:000001">
    <property type="entry name" value="Bifunctional glutamate/proline--tRNA ligase"/>
    <property type="match status" value="1"/>
</dbReference>
<dbReference type="STRING" id="74557.A0A1W0A6L2"/>
<dbReference type="GO" id="GO:0017101">
    <property type="term" value="C:aminoacyl-tRNA synthetase multienzyme complex"/>
    <property type="evidence" value="ECO:0007669"/>
    <property type="project" value="TreeGrafter"/>
</dbReference>
<dbReference type="CDD" id="cd00862">
    <property type="entry name" value="ProRS_anticodon_zinc"/>
    <property type="match status" value="1"/>
</dbReference>
<dbReference type="InterPro" id="IPR002316">
    <property type="entry name" value="Pro-tRNA-ligase_IIa"/>
</dbReference>
<dbReference type="Pfam" id="PF00587">
    <property type="entry name" value="tRNA-synt_2b"/>
    <property type="match status" value="1"/>
</dbReference>
<feature type="domain" description="Aminoacyl-transfer RNA synthetases class-II family profile" evidence="11">
    <location>
        <begin position="235"/>
        <end position="484"/>
    </location>
</feature>
<evidence type="ECO:0000259" key="11">
    <source>
        <dbReference type="PROSITE" id="PS50862"/>
    </source>
</evidence>
<dbReference type="InterPro" id="IPR033721">
    <property type="entry name" value="ProRS_core_arch_euk"/>
</dbReference>
<feature type="compositionally biased region" description="Low complexity" evidence="10">
    <location>
        <begin position="174"/>
        <end position="191"/>
    </location>
</feature>
<feature type="region of interest" description="Disordered" evidence="10">
    <location>
        <begin position="174"/>
        <end position="203"/>
    </location>
</feature>
<evidence type="ECO:0000256" key="6">
    <source>
        <dbReference type="ARBA" id="ARBA00023146"/>
    </source>
</evidence>
<dbReference type="EMBL" id="JNBS01000403">
    <property type="protein sequence ID" value="OQS05933.1"/>
    <property type="molecule type" value="Genomic_DNA"/>
</dbReference>
<feature type="compositionally biased region" description="Basic and acidic residues" evidence="10">
    <location>
        <begin position="192"/>
        <end position="203"/>
    </location>
</feature>
<feature type="coiled-coil region" evidence="9">
    <location>
        <begin position="874"/>
        <end position="933"/>
    </location>
</feature>
<dbReference type="PROSITE" id="PS50862">
    <property type="entry name" value="AA_TRNA_LIGASE_II"/>
    <property type="match status" value="1"/>
</dbReference>
<dbReference type="EC" id="6.1.1.15" evidence="1"/>
<dbReference type="InterPro" id="IPR007214">
    <property type="entry name" value="YbaK/aa-tRNA-synth-assoc-dom"/>
</dbReference>
<dbReference type="InterPro" id="IPR016061">
    <property type="entry name" value="Pro-tRNA_ligase_II_C"/>
</dbReference>
<dbReference type="Gene3D" id="3.30.110.30">
    <property type="entry name" value="C-terminal domain of ProRS"/>
    <property type="match status" value="1"/>
</dbReference>
<dbReference type="SUPFAM" id="SSF52954">
    <property type="entry name" value="Class II aaRS ABD-related"/>
    <property type="match status" value="1"/>
</dbReference>
<dbReference type="SUPFAM" id="SSF55681">
    <property type="entry name" value="Class II aaRS and biotin synthetases"/>
    <property type="match status" value="1"/>
</dbReference>
<dbReference type="Pfam" id="PF09180">
    <property type="entry name" value="ProRS-C_1"/>
    <property type="match status" value="1"/>
</dbReference>
<dbReference type="OrthoDB" id="1350766at2759"/>
<keyword evidence="5" id="KW-0648">Protein biosynthesis</keyword>
<comment type="catalytic activity">
    <reaction evidence="8">
        <text>tRNA(Pro) + L-proline + ATP = L-prolyl-tRNA(Pro) + AMP + diphosphate</text>
        <dbReference type="Rhea" id="RHEA:14305"/>
        <dbReference type="Rhea" id="RHEA-COMP:9700"/>
        <dbReference type="Rhea" id="RHEA-COMP:9702"/>
        <dbReference type="ChEBI" id="CHEBI:30616"/>
        <dbReference type="ChEBI" id="CHEBI:33019"/>
        <dbReference type="ChEBI" id="CHEBI:60039"/>
        <dbReference type="ChEBI" id="CHEBI:78442"/>
        <dbReference type="ChEBI" id="CHEBI:78532"/>
        <dbReference type="ChEBI" id="CHEBI:456215"/>
        <dbReference type="EC" id="6.1.1.15"/>
    </reaction>
</comment>
<dbReference type="PRINTS" id="PR01046">
    <property type="entry name" value="TRNASYNTHPRO"/>
</dbReference>
<sequence>MAEHVTAAFASLKIPLENVNHAAAFTVEEQAKVVGHLPGVLTKNLVLKDKKEGIFLICAAATQTVEVKTLAKKMQLTSNKVNLRFASEEVLHDTLKVKQGSVSPLAVMNDKENLVKLVLDESLLKATKINCHPLQNDKTVSLTPNDLLKFVRHFGHEPLFVDFSVSVKEATSPRATAARAPKASAAKAPAAKPEKVEKDTKSKEGMAWTKKENFADWYTDVITKSQMIDYYDVSGCYVLRPWSYEIWEHIQAFLDAKFKSIGVKNCYFPMFVTSEKLNREKDHLEGFAPEVAWVTKSGDSDLKEPIAIRPTSETIMYPAFKSWIRSHRDLPLRLNQWCNVVRWEFKNPTPFIRTREFLWQEGHTAHATQESAAKEVMQILEFYAGAYEELLAVPMIKGKKSEKEKFAGADYTTTIEGFIPSTGRGIQAATSHQLGQNFGKMFGISAEDDQGQKIVPYQNSWGFTTRSIGIMVMIHGDDKGLVLPPRVAPLQVVIIPIPVKDKDETDKLFNKGEEVLALLKDVGVRGEVDHRRVYTPGWKYNHWELKGVPLRMELGPKDVAKGQVRVVRRDTNEKIDIAFGDLKAKIPALLKKIQREMLERARKERDNCFRVVTKWEDFVKTIADGCMVLTPFCNEIEWEEVVKTRSREESLALMGEVGEADNTATSVAAKSLCMPFANNQIPIEPGTKCFVSGKDAKCWILWGPMPPPPNRVKELETQVEDLKREIENINKRNAADKAQMQTAIEMEKRFRAQHQQEAKEAIARAEELLQVTTTLQQDKDQLEIALATAQTNEQQTLEMYNALVIQLNESHAHVTKLDEYIVEQDKKIKHLEELVERGGIAETTYQLELTAAVTRANELEAQWAEAQTAMDTSSANLRSELAERDERLAALRIEQQQALDELNAQLKTHLDQIVSLRVENSQLETEVANWKKNDAKGFSETLKELQDELFEKSTALVAQGEKLLSVSEKLTKATTALKVAKKDVADARLYLLKGIAGSEVDASLYQHIKLEELVRLRLKNDQECSSILVGDEATEASAEVNSELGLSSLGKLEREMRLLRSRNKRLVERSSELEKELHLAVGAIDDVKALKEKTAELAGRQRTEKELRSKTDIALQEANEKIVALSEHIEKLMIHLKHEAAAKAKALENIRQLEAERKELSESANNFCKKNAIKERVIQELQQGSKILEDQLRLMDEKYIELRNKLDWTRTTSQKEVKKLQHELNVLRCKWQMALDTGQLPTESYILKPIKKMGMLNSSSDTKLMGAVSNNEEIIKAPTPTKKAVAFEIPKLPQPDNEVGTPWSDAKLESLQRQLQRK</sequence>
<accession>A0A1W0A6L2</accession>
<dbReference type="InterPro" id="IPR004154">
    <property type="entry name" value="Anticodon-bd"/>
</dbReference>
<dbReference type="CDD" id="cd04335">
    <property type="entry name" value="PrdX_deacylase"/>
    <property type="match status" value="1"/>
</dbReference>
<dbReference type="PANTHER" id="PTHR43382">
    <property type="entry name" value="PROLYL-TRNA SYNTHETASE"/>
    <property type="match status" value="1"/>
</dbReference>
<keyword evidence="13" id="KW-1185">Reference proteome</keyword>
<dbReference type="GO" id="GO:0005524">
    <property type="term" value="F:ATP binding"/>
    <property type="evidence" value="ECO:0007669"/>
    <property type="project" value="UniProtKB-KW"/>
</dbReference>
<dbReference type="InterPro" id="IPR017449">
    <property type="entry name" value="Pro-tRNA_synth_II"/>
</dbReference>
<reference evidence="12 13" key="1">
    <citation type="journal article" date="2014" name="Genome Biol. Evol.">
        <title>The secreted proteins of Achlya hypogyna and Thraustotheca clavata identify the ancestral oomycete secretome and reveal gene acquisitions by horizontal gene transfer.</title>
        <authorList>
            <person name="Misner I."/>
            <person name="Blouin N."/>
            <person name="Leonard G."/>
            <person name="Richards T.A."/>
            <person name="Lane C.E."/>
        </authorList>
    </citation>
    <scope>NUCLEOTIDE SEQUENCE [LARGE SCALE GENOMIC DNA]</scope>
    <source>
        <strain evidence="12 13">ATCC 34112</strain>
    </source>
</reference>
<dbReference type="InterPro" id="IPR036621">
    <property type="entry name" value="Anticodon-bd_dom_sf"/>
</dbReference>
<evidence type="ECO:0000313" key="12">
    <source>
        <dbReference type="EMBL" id="OQS05933.1"/>
    </source>
</evidence>
<keyword evidence="4" id="KW-0067">ATP-binding</keyword>
<dbReference type="GO" id="GO:0006433">
    <property type="term" value="P:prolyl-tRNA aminoacylation"/>
    <property type="evidence" value="ECO:0007669"/>
    <property type="project" value="InterPro"/>
</dbReference>
<dbReference type="GO" id="GO:0004827">
    <property type="term" value="F:proline-tRNA ligase activity"/>
    <property type="evidence" value="ECO:0007669"/>
    <property type="project" value="UniProtKB-EC"/>
</dbReference>
<dbReference type="InterPro" id="IPR036754">
    <property type="entry name" value="YbaK/aa-tRNA-synt-asso_dom_sf"/>
</dbReference>
<evidence type="ECO:0000256" key="1">
    <source>
        <dbReference type="ARBA" id="ARBA00012831"/>
    </source>
</evidence>
<evidence type="ECO:0000256" key="9">
    <source>
        <dbReference type="SAM" id="Coils"/>
    </source>
</evidence>
<dbReference type="Pfam" id="PF03129">
    <property type="entry name" value="HGTP_anticodon"/>
    <property type="match status" value="1"/>
</dbReference>
<feature type="coiled-coil region" evidence="9">
    <location>
        <begin position="1115"/>
        <end position="1230"/>
    </location>
</feature>
<dbReference type="FunFam" id="3.30.930.10:FF:000007">
    <property type="entry name" value="Bifunctional glutamate/proline--tRNA ligase"/>
    <property type="match status" value="1"/>
</dbReference>
<dbReference type="InterPro" id="IPR045864">
    <property type="entry name" value="aa-tRNA-synth_II/BPL/LPL"/>
</dbReference>
<keyword evidence="3" id="KW-0547">Nucleotide-binding</keyword>
<feature type="coiled-coil region" evidence="9">
    <location>
        <begin position="712"/>
        <end position="771"/>
    </location>
</feature>
<dbReference type="InterPro" id="IPR004499">
    <property type="entry name" value="Pro-tRNA-ligase_IIa_arc-type"/>
</dbReference>
<feature type="coiled-coil region" evidence="9">
    <location>
        <begin position="1049"/>
        <end position="1076"/>
    </location>
</feature>
<dbReference type="InterPro" id="IPR006195">
    <property type="entry name" value="aa-tRNA-synth_II"/>
</dbReference>
<dbReference type="PANTHER" id="PTHR43382:SF2">
    <property type="entry name" value="BIFUNCTIONAL GLUTAMATE_PROLINE--TRNA LIGASE"/>
    <property type="match status" value="1"/>
</dbReference>
<evidence type="ECO:0000313" key="13">
    <source>
        <dbReference type="Proteomes" id="UP000243217"/>
    </source>
</evidence>
<name>A0A1W0A6L2_9STRA</name>
<dbReference type="SUPFAM" id="SSF55826">
    <property type="entry name" value="YbaK/ProRS associated domain"/>
    <property type="match status" value="1"/>
</dbReference>
<evidence type="ECO:0000256" key="3">
    <source>
        <dbReference type="ARBA" id="ARBA00022741"/>
    </source>
</evidence>
<dbReference type="FunFam" id="3.40.50.800:FF:000005">
    <property type="entry name" value="bifunctional glutamate/proline--tRNA ligase"/>
    <property type="match status" value="1"/>
</dbReference>
<keyword evidence="6 12" id="KW-0030">Aminoacyl-tRNA synthetase</keyword>
<comment type="caution">
    <text evidence="12">The sequence shown here is derived from an EMBL/GenBank/DDBJ whole genome shotgun (WGS) entry which is preliminary data.</text>
</comment>
<proteinExistence type="inferred from homology"/>
<evidence type="ECO:0000256" key="8">
    <source>
        <dbReference type="ARBA" id="ARBA00047671"/>
    </source>
</evidence>
<dbReference type="FunFam" id="3.90.960.10:FF:000005">
    <property type="entry name" value="Putative prolyl-tRNA synthetase"/>
    <property type="match status" value="1"/>
</dbReference>
<dbReference type="Proteomes" id="UP000243217">
    <property type="component" value="Unassembled WGS sequence"/>
</dbReference>
<dbReference type="SMART" id="SM00946">
    <property type="entry name" value="ProRS-C_1"/>
    <property type="match status" value="1"/>
</dbReference>
<dbReference type="Gene3D" id="3.30.930.10">
    <property type="entry name" value="Bira Bifunctional Protein, Domain 2"/>
    <property type="match status" value="1"/>
</dbReference>
<keyword evidence="2" id="KW-0436">Ligase</keyword>
<dbReference type="InterPro" id="IPR002314">
    <property type="entry name" value="aa-tRNA-synt_IIb"/>
</dbReference>
<dbReference type="GO" id="GO:0002161">
    <property type="term" value="F:aminoacyl-tRNA deacylase activity"/>
    <property type="evidence" value="ECO:0007669"/>
    <property type="project" value="InterPro"/>
</dbReference>
<dbReference type="HAMAP" id="MF_01571">
    <property type="entry name" value="Pro_tRNA_synth_type3"/>
    <property type="match status" value="1"/>
</dbReference>
<evidence type="ECO:0000256" key="10">
    <source>
        <dbReference type="SAM" id="MobiDB-lite"/>
    </source>
</evidence>
<evidence type="ECO:0000256" key="4">
    <source>
        <dbReference type="ARBA" id="ARBA00022840"/>
    </source>
</evidence>
<evidence type="ECO:0000256" key="7">
    <source>
        <dbReference type="ARBA" id="ARBA00029731"/>
    </source>
</evidence>
<dbReference type="NCBIfam" id="TIGR00408">
    <property type="entry name" value="proS_fam_I"/>
    <property type="match status" value="1"/>
</dbReference>
<dbReference type="SUPFAM" id="SSF64586">
    <property type="entry name" value="C-terminal domain of ProRS"/>
    <property type="match status" value="1"/>
</dbReference>
<gene>
    <name evidence="12" type="ORF">THRCLA_01998</name>
</gene>
<evidence type="ECO:0000256" key="2">
    <source>
        <dbReference type="ARBA" id="ARBA00022598"/>
    </source>
</evidence>
<dbReference type="GO" id="GO:0005737">
    <property type="term" value="C:cytoplasm"/>
    <property type="evidence" value="ECO:0007669"/>
    <property type="project" value="InterPro"/>
</dbReference>
<dbReference type="CDD" id="cd00778">
    <property type="entry name" value="ProRS_core_arch_euk"/>
    <property type="match status" value="1"/>
</dbReference>
<dbReference type="Gene3D" id="3.40.50.800">
    <property type="entry name" value="Anticodon-binding domain"/>
    <property type="match status" value="1"/>
</dbReference>
<dbReference type="Pfam" id="PF04073">
    <property type="entry name" value="tRNA_edit"/>
    <property type="match status" value="1"/>
</dbReference>